<feature type="region of interest" description="Disordered" evidence="1">
    <location>
        <begin position="64"/>
        <end position="112"/>
    </location>
</feature>
<protein>
    <recommendedName>
        <fullName evidence="4">Aminodeoxychorismate lyase</fullName>
    </recommendedName>
</protein>
<name>A0A0U4G5Y2_9BACI</name>
<dbReference type="OrthoDB" id="2691730at2"/>
<keyword evidence="3" id="KW-1185">Reference proteome</keyword>
<evidence type="ECO:0000313" key="2">
    <source>
        <dbReference type="EMBL" id="ALX48090.1"/>
    </source>
</evidence>
<dbReference type="RefSeq" id="WP_068442923.1">
    <property type="nucleotide sequence ID" value="NZ_CP013862.1"/>
</dbReference>
<dbReference type="AlphaFoldDB" id="A0A0U4G5Y2"/>
<sequence length="178" mass="19943">MKQTIRSFAIGLLTASLVLLGVFYFADYSQSETQSNLSTEEMIETVESEGYHVLTESEYISVSVQSDNNSETADNEDSSQENTSDEADTNENNNTEEEQEENSEDAEETDQTSYTLTIESGVIPSEVSQTLEDNNIIDDAESFTTFMEDEEYSQLIQLGEFELSSDMDHNEIAETITN</sequence>
<dbReference type="Proteomes" id="UP000050331">
    <property type="component" value="Chromosome"/>
</dbReference>
<evidence type="ECO:0000313" key="3">
    <source>
        <dbReference type="Proteomes" id="UP000050331"/>
    </source>
</evidence>
<feature type="compositionally biased region" description="Acidic residues" evidence="1">
    <location>
        <begin position="73"/>
        <end position="110"/>
    </location>
</feature>
<dbReference type="KEGG" id="lao:AOX59_05395"/>
<dbReference type="Gene3D" id="3.30.1490.480">
    <property type="entry name" value="Endolytic murein transglycosylase"/>
    <property type="match status" value="1"/>
</dbReference>
<dbReference type="EMBL" id="CP013862">
    <property type="protein sequence ID" value="ALX48090.1"/>
    <property type="molecule type" value="Genomic_DNA"/>
</dbReference>
<gene>
    <name evidence="2" type="ORF">AOX59_05395</name>
</gene>
<proteinExistence type="predicted"/>
<accession>A0A0U4G5Y2</accession>
<evidence type="ECO:0000256" key="1">
    <source>
        <dbReference type="SAM" id="MobiDB-lite"/>
    </source>
</evidence>
<evidence type="ECO:0008006" key="4">
    <source>
        <dbReference type="Google" id="ProtNLM"/>
    </source>
</evidence>
<dbReference type="STRING" id="1472767.AOX59_05395"/>
<organism evidence="2 3">
    <name type="scientific">Lentibacillus amyloliquefaciens</name>
    <dbReference type="NCBI Taxonomy" id="1472767"/>
    <lineage>
        <taxon>Bacteria</taxon>
        <taxon>Bacillati</taxon>
        <taxon>Bacillota</taxon>
        <taxon>Bacilli</taxon>
        <taxon>Bacillales</taxon>
        <taxon>Bacillaceae</taxon>
        <taxon>Lentibacillus</taxon>
    </lineage>
</organism>
<reference evidence="2 3" key="1">
    <citation type="submission" date="2016-01" db="EMBL/GenBank/DDBJ databases">
        <title>Complete genome sequence of strain Lentibacillus amyloliquefaciens LAM0015T isolated from saline sediment.</title>
        <authorList>
            <person name="Wang J.-L."/>
            <person name="He M.-X."/>
        </authorList>
    </citation>
    <scope>NUCLEOTIDE SEQUENCE [LARGE SCALE GENOMIC DNA]</scope>
    <source>
        <strain evidence="2 3">LAM0015</strain>
    </source>
</reference>